<dbReference type="OrthoDB" id="5083906at2"/>
<keyword evidence="2" id="KW-0472">Membrane</keyword>
<sequence>MSDTPLPPLRPSDNPAQLATARPRQSPPQKQHVQGLLRGLDIMATVLFTFISVAPIAAVVSLIEAGENDYHPVYTKEIWLHSLTETTRVIIWMPFGAAVACAIVRIVLSEKAWWVPLTGLGVSGICLCVMGLLCISIYLT</sequence>
<comment type="caution">
    <text evidence="3">The sequence shown here is derived from an EMBL/GenBank/DDBJ whole genome shotgun (WGS) entry which is preliminary data.</text>
</comment>
<evidence type="ECO:0000313" key="4">
    <source>
        <dbReference type="Proteomes" id="UP000052979"/>
    </source>
</evidence>
<name>A0A0U1PV70_9MICO</name>
<keyword evidence="4" id="KW-1185">Reference proteome</keyword>
<dbReference type="KEGG" id="rtc:APU90_06565"/>
<feature type="region of interest" description="Disordered" evidence="1">
    <location>
        <begin position="1"/>
        <end position="29"/>
    </location>
</feature>
<reference evidence="3 4" key="1">
    <citation type="submission" date="2015-04" db="EMBL/GenBank/DDBJ databases">
        <title>Draft genome sequence of Rathayibacter toxicus strain FH-142 (AKA 70134 or CS 32), a Western Australian isolate.</title>
        <authorList>
            <consortium name="Consortium for Microbial Forensics and Genomics (microFORGE)"/>
            <person name="Knight B.M."/>
            <person name="Roberts D.P."/>
            <person name="Lin D."/>
            <person name="Hari K."/>
            <person name="Fletcher J."/>
            <person name="Melcher U."/>
            <person name="Blagden T."/>
            <person name="Luster D.G."/>
            <person name="Sechler A.J."/>
            <person name="Schneider W.L."/>
            <person name="Winegar R.A."/>
        </authorList>
    </citation>
    <scope>NUCLEOTIDE SEQUENCE [LARGE SCALE GENOMIC DNA]</scope>
    <source>
        <strain evidence="3 4">FH142</strain>
    </source>
</reference>
<evidence type="ECO:0000313" key="3">
    <source>
        <dbReference type="EMBL" id="KKM46815.1"/>
    </source>
</evidence>
<keyword evidence="2" id="KW-1133">Transmembrane helix</keyword>
<feature type="transmembrane region" description="Helical" evidence="2">
    <location>
        <begin position="120"/>
        <end position="139"/>
    </location>
</feature>
<dbReference type="RefSeq" id="WP_060578798.1">
    <property type="nucleotide sequence ID" value="NZ_CP010848.1"/>
</dbReference>
<feature type="transmembrane region" description="Helical" evidence="2">
    <location>
        <begin position="89"/>
        <end position="108"/>
    </location>
</feature>
<dbReference type="GeneID" id="93666251"/>
<evidence type="ECO:0000256" key="1">
    <source>
        <dbReference type="SAM" id="MobiDB-lite"/>
    </source>
</evidence>
<accession>A0A0U1PV70</accession>
<dbReference type="PATRIC" id="fig|145458.8.peg.416"/>
<evidence type="ECO:0000256" key="2">
    <source>
        <dbReference type="SAM" id="Phobius"/>
    </source>
</evidence>
<keyword evidence="2" id="KW-0812">Transmembrane</keyword>
<protein>
    <submittedName>
        <fullName evidence="3">Uncharacterized protein</fullName>
    </submittedName>
</protein>
<organism evidence="3 4">
    <name type="scientific">Rathayibacter toxicus</name>
    <dbReference type="NCBI Taxonomy" id="145458"/>
    <lineage>
        <taxon>Bacteria</taxon>
        <taxon>Bacillati</taxon>
        <taxon>Actinomycetota</taxon>
        <taxon>Actinomycetes</taxon>
        <taxon>Micrococcales</taxon>
        <taxon>Microbacteriaceae</taxon>
        <taxon>Rathayibacter</taxon>
    </lineage>
</organism>
<dbReference type="AlphaFoldDB" id="A0A0U1PV70"/>
<proteinExistence type="predicted"/>
<feature type="transmembrane region" description="Helical" evidence="2">
    <location>
        <begin position="40"/>
        <end position="63"/>
    </location>
</feature>
<gene>
    <name evidence="3" type="ORF">VT73_02140</name>
</gene>
<feature type="compositionally biased region" description="Pro residues" evidence="1">
    <location>
        <begin position="1"/>
        <end position="10"/>
    </location>
</feature>
<dbReference type="EMBL" id="LBFI01000012">
    <property type="protein sequence ID" value="KKM46815.1"/>
    <property type="molecule type" value="Genomic_DNA"/>
</dbReference>
<dbReference type="Proteomes" id="UP000052979">
    <property type="component" value="Unassembled WGS sequence"/>
</dbReference>